<accession>A0AAP0AZ35</accession>
<evidence type="ECO:0000313" key="2">
    <source>
        <dbReference type="Proteomes" id="UP001418222"/>
    </source>
</evidence>
<organism evidence="1 2">
    <name type="scientific">Platanthera zijinensis</name>
    <dbReference type="NCBI Taxonomy" id="2320716"/>
    <lineage>
        <taxon>Eukaryota</taxon>
        <taxon>Viridiplantae</taxon>
        <taxon>Streptophyta</taxon>
        <taxon>Embryophyta</taxon>
        <taxon>Tracheophyta</taxon>
        <taxon>Spermatophyta</taxon>
        <taxon>Magnoliopsida</taxon>
        <taxon>Liliopsida</taxon>
        <taxon>Asparagales</taxon>
        <taxon>Orchidaceae</taxon>
        <taxon>Orchidoideae</taxon>
        <taxon>Orchideae</taxon>
        <taxon>Orchidinae</taxon>
        <taxon>Platanthera</taxon>
    </lineage>
</organism>
<sequence>MVLSASKNHKQTEVDVASKLCQLSRNFCVLRAEIAKEDIEFPSGNEKISLSESKLPASTGENQLVILDDSARIPSDSRRIGENHLVILDDLYLGCFSSFSP</sequence>
<dbReference type="AlphaFoldDB" id="A0AAP0AZ35"/>
<dbReference type="Proteomes" id="UP001418222">
    <property type="component" value="Unassembled WGS sequence"/>
</dbReference>
<reference evidence="1 2" key="1">
    <citation type="journal article" date="2022" name="Nat. Plants">
        <title>Genomes of leafy and leafless Platanthera orchids illuminate the evolution of mycoheterotrophy.</title>
        <authorList>
            <person name="Li M.H."/>
            <person name="Liu K.W."/>
            <person name="Li Z."/>
            <person name="Lu H.C."/>
            <person name="Ye Q.L."/>
            <person name="Zhang D."/>
            <person name="Wang J.Y."/>
            <person name="Li Y.F."/>
            <person name="Zhong Z.M."/>
            <person name="Liu X."/>
            <person name="Yu X."/>
            <person name="Liu D.K."/>
            <person name="Tu X.D."/>
            <person name="Liu B."/>
            <person name="Hao Y."/>
            <person name="Liao X.Y."/>
            <person name="Jiang Y.T."/>
            <person name="Sun W.H."/>
            <person name="Chen J."/>
            <person name="Chen Y.Q."/>
            <person name="Ai Y."/>
            <person name="Zhai J.W."/>
            <person name="Wu S.S."/>
            <person name="Zhou Z."/>
            <person name="Hsiao Y.Y."/>
            <person name="Wu W.L."/>
            <person name="Chen Y.Y."/>
            <person name="Lin Y.F."/>
            <person name="Hsu J.L."/>
            <person name="Li C.Y."/>
            <person name="Wang Z.W."/>
            <person name="Zhao X."/>
            <person name="Zhong W.Y."/>
            <person name="Ma X.K."/>
            <person name="Ma L."/>
            <person name="Huang J."/>
            <person name="Chen G.Z."/>
            <person name="Huang M.Z."/>
            <person name="Huang L."/>
            <person name="Peng D.H."/>
            <person name="Luo Y.B."/>
            <person name="Zou S.Q."/>
            <person name="Chen S.P."/>
            <person name="Lan S."/>
            <person name="Tsai W.C."/>
            <person name="Van de Peer Y."/>
            <person name="Liu Z.J."/>
        </authorList>
    </citation>
    <scope>NUCLEOTIDE SEQUENCE [LARGE SCALE GENOMIC DNA]</scope>
    <source>
        <strain evidence="1">Lor287</strain>
    </source>
</reference>
<dbReference type="EMBL" id="JBBWWQ010000019">
    <property type="protein sequence ID" value="KAK8919329.1"/>
    <property type="molecule type" value="Genomic_DNA"/>
</dbReference>
<keyword evidence="2" id="KW-1185">Reference proteome</keyword>
<gene>
    <name evidence="1" type="ORF">KSP39_PZI022029</name>
</gene>
<protein>
    <submittedName>
        <fullName evidence="1">Uncharacterized protein</fullName>
    </submittedName>
</protein>
<comment type="caution">
    <text evidence="1">The sequence shown here is derived from an EMBL/GenBank/DDBJ whole genome shotgun (WGS) entry which is preliminary data.</text>
</comment>
<evidence type="ECO:0000313" key="1">
    <source>
        <dbReference type="EMBL" id="KAK8919329.1"/>
    </source>
</evidence>
<proteinExistence type="predicted"/>
<name>A0AAP0AZ35_9ASPA</name>